<dbReference type="PANTHER" id="PTHR39158:SF1">
    <property type="entry name" value="DNAJ HOMOLOG SUBFAMILY C MEMBER 28"/>
    <property type="match status" value="1"/>
</dbReference>
<dbReference type="RefSeq" id="WP_007670043.1">
    <property type="nucleotide sequence ID" value="NZ_CAKW01000058.1"/>
</dbReference>
<evidence type="ECO:0000313" key="5">
    <source>
        <dbReference type="Proteomes" id="UP000067320"/>
    </source>
</evidence>
<dbReference type="Proteomes" id="UP000009340">
    <property type="component" value="Unassembled WGS sequence"/>
</dbReference>
<evidence type="ECO:0000259" key="1">
    <source>
        <dbReference type="Pfam" id="PF09350"/>
    </source>
</evidence>
<name>K8A8M7_9ENTR</name>
<feature type="domain" description="DnaJ homologue subfamily C member 28 conserved" evidence="1">
    <location>
        <begin position="7"/>
        <end position="69"/>
    </location>
</feature>
<dbReference type="eggNOG" id="ENOG5032TNY">
    <property type="taxonomic scope" value="Bacteria"/>
</dbReference>
<accession>K8A8M7</accession>
<dbReference type="PANTHER" id="PTHR39158">
    <property type="entry name" value="OS08G0560600 PROTEIN"/>
    <property type="match status" value="1"/>
</dbReference>
<dbReference type="InterPro" id="IPR018961">
    <property type="entry name" value="DnaJ_homolog_subfam-C_membr-28"/>
</dbReference>
<dbReference type="NCBIfam" id="NF007572">
    <property type="entry name" value="PRK10203.1"/>
    <property type="match status" value="1"/>
</dbReference>
<dbReference type="Proteomes" id="UP000067320">
    <property type="component" value="Chromosome"/>
</dbReference>
<sequence>MWLMDQWAERHILEAQERGEFNNLPGTGKPLILDDDSHLSPELRVGYRLLKNAGFLPPELEARKEALMLYDLLQGINEQHPDYQHVSKRLLLLELKLKQAGLSTAFIHGNYSNNVSHKLEK</sequence>
<evidence type="ECO:0000313" key="4">
    <source>
        <dbReference type="Proteomes" id="UP000009340"/>
    </source>
</evidence>
<dbReference type="PATRIC" id="fig|1073999.7.peg.3794"/>
<dbReference type="InterPro" id="IPR052573">
    <property type="entry name" value="DnaJ_C_subfamily_28"/>
</dbReference>
<evidence type="ECO:0000313" key="2">
    <source>
        <dbReference type="EMBL" id="ALB64304.1"/>
    </source>
</evidence>
<dbReference type="OrthoDB" id="9798476at2"/>
<proteinExistence type="predicted"/>
<dbReference type="EMBL" id="CAKW01000058">
    <property type="protein sequence ID" value="CCJ72094.1"/>
    <property type="molecule type" value="Genomic_DNA"/>
</dbReference>
<reference evidence="2 5" key="3">
    <citation type="journal article" date="2016" name="Genome Announc.">
        <title>Fully Closed Genome Sequences of Five Type Strains of the Genus Cronobacter and One Cronobacter sakazakii Strain.</title>
        <authorList>
            <person name="Moine D."/>
            <person name="Kassam M."/>
            <person name="Baert L."/>
            <person name="Tang Y."/>
            <person name="Barretto C."/>
            <person name="Ngom Bru C."/>
            <person name="Klijn A."/>
            <person name="Descombes P."/>
        </authorList>
    </citation>
    <scope>NUCLEOTIDE SEQUENCE [LARGE SCALE GENOMIC DNA]</scope>
    <source>
        <strain evidence="2 5">LMG 26250</strain>
    </source>
</reference>
<evidence type="ECO:0000313" key="3">
    <source>
        <dbReference type="EMBL" id="CCJ72094.1"/>
    </source>
</evidence>
<dbReference type="STRING" id="1073999.AFK62_18145"/>
<keyword evidence="5" id="KW-1185">Reference proteome</keyword>
<dbReference type="AlphaFoldDB" id="K8A8M7"/>
<organism evidence="3 4">
    <name type="scientific">Cronobacter condimenti 1330</name>
    <dbReference type="NCBI Taxonomy" id="1073999"/>
    <lineage>
        <taxon>Bacteria</taxon>
        <taxon>Pseudomonadati</taxon>
        <taxon>Pseudomonadota</taxon>
        <taxon>Gammaproteobacteria</taxon>
        <taxon>Enterobacterales</taxon>
        <taxon>Enterobacteriaceae</taxon>
        <taxon>Cronobacter</taxon>
    </lineage>
</organism>
<dbReference type="EMBL" id="CP012264">
    <property type="protein sequence ID" value="ALB64304.1"/>
    <property type="molecule type" value="Genomic_DNA"/>
</dbReference>
<dbReference type="Pfam" id="PF09350">
    <property type="entry name" value="DJC28_CD"/>
    <property type="match status" value="1"/>
</dbReference>
<reference evidence="5" key="2">
    <citation type="submission" date="2015-09" db="EMBL/GenBank/DDBJ databases">
        <title>Cronobacter genome sequencing and assembly.</title>
        <authorList>
            <person name="Descombes P."/>
            <person name="Baert L."/>
            <person name="Ngom-Bru C."/>
            <person name="Barretto C."/>
        </authorList>
    </citation>
    <scope>NUCLEOTIDE SEQUENCE [LARGE SCALE GENOMIC DNA]</scope>
    <source>
        <strain evidence="5">LMG 26250</strain>
    </source>
</reference>
<protein>
    <submittedName>
        <fullName evidence="3">Putative cytoplasmic protein</fullName>
    </submittedName>
</protein>
<dbReference type="KEGG" id="ccon:AFK62_18145"/>
<gene>
    <name evidence="2" type="ORF">AFK62_18145</name>
    <name evidence="3" type="ORF">BN137_1449</name>
</gene>
<reference evidence="3" key="1">
    <citation type="submission" date="2012-07" db="EMBL/GenBank/DDBJ databases">
        <authorList>
            <person name="Cummings C."/>
        </authorList>
    </citation>
    <scope>NUCLEOTIDE SEQUENCE</scope>
    <source>
        <strain evidence="3">1330</strain>
    </source>
</reference>